<gene>
    <name evidence="1" type="ORF">QVD17_03803</name>
</gene>
<protein>
    <submittedName>
        <fullName evidence="1">Uncharacterized protein</fullName>
    </submittedName>
</protein>
<sequence>MQRTLTVAANPVNVEQCFYCKAHENHELKPCKMKLEYMLSALISGDSAGEEVVDFYRAHKVRISRTCSFRCRR</sequence>
<organism evidence="1 2">
    <name type="scientific">Tagetes erecta</name>
    <name type="common">African marigold</name>
    <dbReference type="NCBI Taxonomy" id="13708"/>
    <lineage>
        <taxon>Eukaryota</taxon>
        <taxon>Viridiplantae</taxon>
        <taxon>Streptophyta</taxon>
        <taxon>Embryophyta</taxon>
        <taxon>Tracheophyta</taxon>
        <taxon>Spermatophyta</taxon>
        <taxon>Magnoliopsida</taxon>
        <taxon>eudicotyledons</taxon>
        <taxon>Gunneridae</taxon>
        <taxon>Pentapetalae</taxon>
        <taxon>asterids</taxon>
        <taxon>campanulids</taxon>
        <taxon>Asterales</taxon>
        <taxon>Asteraceae</taxon>
        <taxon>Asteroideae</taxon>
        <taxon>Heliantheae alliance</taxon>
        <taxon>Tageteae</taxon>
        <taxon>Tagetes</taxon>
    </lineage>
</organism>
<dbReference type="EMBL" id="JAUHHV010000001">
    <property type="protein sequence ID" value="KAK1438002.1"/>
    <property type="molecule type" value="Genomic_DNA"/>
</dbReference>
<proteinExistence type="predicted"/>
<reference evidence="1" key="1">
    <citation type="journal article" date="2023" name="bioRxiv">
        <title>Improved chromosome-level genome assembly for marigold (Tagetes erecta).</title>
        <authorList>
            <person name="Jiang F."/>
            <person name="Yuan L."/>
            <person name="Wang S."/>
            <person name="Wang H."/>
            <person name="Xu D."/>
            <person name="Wang A."/>
            <person name="Fan W."/>
        </authorList>
    </citation>
    <scope>NUCLEOTIDE SEQUENCE</scope>
    <source>
        <strain evidence="1">WSJ</strain>
        <tissue evidence="1">Leaf</tissue>
    </source>
</reference>
<keyword evidence="2" id="KW-1185">Reference proteome</keyword>
<comment type="caution">
    <text evidence="1">The sequence shown here is derived from an EMBL/GenBank/DDBJ whole genome shotgun (WGS) entry which is preliminary data.</text>
</comment>
<dbReference type="AlphaFoldDB" id="A0AAD8PA92"/>
<evidence type="ECO:0000313" key="2">
    <source>
        <dbReference type="Proteomes" id="UP001229421"/>
    </source>
</evidence>
<evidence type="ECO:0000313" key="1">
    <source>
        <dbReference type="EMBL" id="KAK1438002.1"/>
    </source>
</evidence>
<dbReference type="Proteomes" id="UP001229421">
    <property type="component" value="Unassembled WGS sequence"/>
</dbReference>
<accession>A0AAD8PA92</accession>
<name>A0AAD8PA92_TARER</name>